<name>A0A3B0YKI6_9ZZZZ</name>
<accession>A0A3B0YKI6</accession>
<reference evidence="1" key="1">
    <citation type="submission" date="2018-06" db="EMBL/GenBank/DDBJ databases">
        <authorList>
            <person name="Zhirakovskaya E."/>
        </authorList>
    </citation>
    <scope>NUCLEOTIDE SEQUENCE</scope>
</reference>
<dbReference type="EMBL" id="UOFI01000139">
    <property type="protein sequence ID" value="VAW68846.1"/>
    <property type="molecule type" value="Genomic_DNA"/>
</dbReference>
<dbReference type="AlphaFoldDB" id="A0A3B0YKI6"/>
<sequence length="99" mass="11156">MTDLKKFDNLPEIIEVKELLLTKDVNSHIKLGWKLIDTYKSINADKKLIINYCIGWPKSAGNIKNIQAPDSLPELTSVTTSRSPVKINISGKKRSIYSL</sequence>
<evidence type="ECO:0000313" key="1">
    <source>
        <dbReference type="EMBL" id="VAW68846.1"/>
    </source>
</evidence>
<proteinExistence type="predicted"/>
<protein>
    <submittedName>
        <fullName evidence="1">Uncharacterized protein</fullName>
    </submittedName>
</protein>
<organism evidence="1">
    <name type="scientific">hydrothermal vent metagenome</name>
    <dbReference type="NCBI Taxonomy" id="652676"/>
    <lineage>
        <taxon>unclassified sequences</taxon>
        <taxon>metagenomes</taxon>
        <taxon>ecological metagenomes</taxon>
    </lineage>
</organism>
<gene>
    <name evidence="1" type="ORF">MNBD_GAMMA09-1073</name>
</gene>